<evidence type="ECO:0000313" key="2">
    <source>
        <dbReference type="EMBL" id="MDN4595895.1"/>
    </source>
</evidence>
<dbReference type="SUPFAM" id="SSF46689">
    <property type="entry name" value="Homeodomain-like"/>
    <property type="match status" value="1"/>
</dbReference>
<dbReference type="SUPFAM" id="SSF46955">
    <property type="entry name" value="Putative DNA-binding domain"/>
    <property type="match status" value="1"/>
</dbReference>
<dbReference type="InterPro" id="IPR036388">
    <property type="entry name" value="WH-like_DNA-bd_sf"/>
</dbReference>
<keyword evidence="3" id="KW-1185">Reference proteome</keyword>
<dbReference type="InterPro" id="IPR009057">
    <property type="entry name" value="Homeodomain-like_sf"/>
</dbReference>
<reference evidence="2" key="1">
    <citation type="submission" date="2023-03" db="EMBL/GenBank/DDBJ databases">
        <title>MT1 and MT2 Draft Genomes of Novel Species.</title>
        <authorList>
            <person name="Venkateswaran K."/>
        </authorList>
    </citation>
    <scope>NUCLEOTIDE SEQUENCE</scope>
    <source>
        <strain evidence="2">F6_8S_P_1A</strain>
    </source>
</reference>
<comment type="caution">
    <text evidence="2">The sequence shown here is derived from an EMBL/GenBank/DDBJ whole genome shotgun (WGS) entry which is preliminary data.</text>
</comment>
<dbReference type="RefSeq" id="WP_301215470.1">
    <property type="nucleotide sequence ID" value="NZ_JAROCB010000001.1"/>
</dbReference>
<dbReference type="Pfam" id="PF13411">
    <property type="entry name" value="MerR_1"/>
    <property type="match status" value="1"/>
</dbReference>
<feature type="domain" description="HTH merR-type" evidence="1">
    <location>
        <begin position="9"/>
        <end position="70"/>
    </location>
</feature>
<protein>
    <submittedName>
        <fullName evidence="2">DUF433 domain-containing protein</fullName>
    </submittedName>
</protein>
<name>A0ABT8ISW6_9MICO</name>
<proteinExistence type="predicted"/>
<accession>A0ABT8ISW6</accession>
<dbReference type="InterPro" id="IPR000551">
    <property type="entry name" value="MerR-type_HTH_dom"/>
</dbReference>
<dbReference type="InterPro" id="IPR007367">
    <property type="entry name" value="DUF433"/>
</dbReference>
<sequence length="206" mass="22840">MAFPVPLTSKLSGATRAQLQHWRRTDILVPEVRSTGRPLLYSFRDIAALRAFAKLRHEASLQQIRKALNSLHAMDMFEHPSAYKLAREGDSIVLQRGDGEPVDLVRHPGQLLIANFEDILGEFENVAGERVVDLRRPGRHLQVEPDRLGGWPTIEGTRIPFDTIADLMSGGSMSPAQVAYYYPEVTPEAAVSALEFADSLREPAAA</sequence>
<dbReference type="InterPro" id="IPR009061">
    <property type="entry name" value="DNA-bd_dom_put_sf"/>
</dbReference>
<dbReference type="EMBL" id="JAROCB010000001">
    <property type="protein sequence ID" value="MDN4595895.1"/>
    <property type="molecule type" value="Genomic_DNA"/>
</dbReference>
<evidence type="ECO:0000313" key="3">
    <source>
        <dbReference type="Proteomes" id="UP001174210"/>
    </source>
</evidence>
<dbReference type="Gene3D" id="1.10.1660.10">
    <property type="match status" value="1"/>
</dbReference>
<dbReference type="Gene3D" id="1.10.10.10">
    <property type="entry name" value="Winged helix-like DNA-binding domain superfamily/Winged helix DNA-binding domain"/>
    <property type="match status" value="1"/>
</dbReference>
<organism evidence="2 3">
    <name type="scientific">Leifsonia virtsii</name>
    <dbReference type="NCBI Taxonomy" id="3035915"/>
    <lineage>
        <taxon>Bacteria</taxon>
        <taxon>Bacillati</taxon>
        <taxon>Actinomycetota</taxon>
        <taxon>Actinomycetes</taxon>
        <taxon>Micrococcales</taxon>
        <taxon>Microbacteriaceae</taxon>
        <taxon>Leifsonia</taxon>
    </lineage>
</organism>
<dbReference type="Proteomes" id="UP001174210">
    <property type="component" value="Unassembled WGS sequence"/>
</dbReference>
<dbReference type="Pfam" id="PF04255">
    <property type="entry name" value="DUF433"/>
    <property type="match status" value="1"/>
</dbReference>
<gene>
    <name evidence="2" type="ORF">P5G59_01955</name>
</gene>
<evidence type="ECO:0000259" key="1">
    <source>
        <dbReference type="Pfam" id="PF13411"/>
    </source>
</evidence>